<keyword evidence="12" id="KW-0902">Two-component regulatory system</keyword>
<dbReference type="Pfam" id="PF02518">
    <property type="entry name" value="HATPase_c"/>
    <property type="match status" value="1"/>
</dbReference>
<keyword evidence="7 15" id="KW-0812">Transmembrane</keyword>
<dbReference type="InterPro" id="IPR050398">
    <property type="entry name" value="HssS/ArlS-like"/>
</dbReference>
<keyword evidence="13 15" id="KW-0472">Membrane</keyword>
<evidence type="ECO:0000256" key="3">
    <source>
        <dbReference type="ARBA" id="ARBA00012438"/>
    </source>
</evidence>
<dbReference type="CDD" id="cd00082">
    <property type="entry name" value="HisKA"/>
    <property type="match status" value="1"/>
</dbReference>
<dbReference type="SMART" id="SM00388">
    <property type="entry name" value="HisKA"/>
    <property type="match status" value="1"/>
</dbReference>
<evidence type="ECO:0000256" key="1">
    <source>
        <dbReference type="ARBA" id="ARBA00000085"/>
    </source>
</evidence>
<dbReference type="CDD" id="cd06225">
    <property type="entry name" value="HAMP"/>
    <property type="match status" value="1"/>
</dbReference>
<dbReference type="Gene3D" id="3.30.565.10">
    <property type="entry name" value="Histidine kinase-like ATPase, C-terminal domain"/>
    <property type="match status" value="1"/>
</dbReference>
<dbReference type="PRINTS" id="PR00344">
    <property type="entry name" value="BCTRLSENSOR"/>
</dbReference>
<dbReference type="Gene3D" id="6.10.340.10">
    <property type="match status" value="1"/>
</dbReference>
<dbReference type="InterPro" id="IPR005467">
    <property type="entry name" value="His_kinase_dom"/>
</dbReference>
<comment type="subcellular location">
    <subcellularLocation>
        <location evidence="2">Cell membrane</location>
        <topology evidence="2">Multi-pass membrane protein</topology>
    </subcellularLocation>
</comment>
<dbReference type="EC" id="2.7.13.3" evidence="3"/>
<proteinExistence type="predicted"/>
<organism evidence="18 19">
    <name type="scientific">Pontibacillus salicampi</name>
    <dbReference type="NCBI Taxonomy" id="1449801"/>
    <lineage>
        <taxon>Bacteria</taxon>
        <taxon>Bacillati</taxon>
        <taxon>Bacillota</taxon>
        <taxon>Bacilli</taxon>
        <taxon>Bacillales</taxon>
        <taxon>Bacillaceae</taxon>
        <taxon>Pontibacillus</taxon>
    </lineage>
</organism>
<dbReference type="SUPFAM" id="SSF47384">
    <property type="entry name" value="Homodimeric domain of signal transducing histidine kinase"/>
    <property type="match status" value="1"/>
</dbReference>
<keyword evidence="11 15" id="KW-1133">Transmembrane helix</keyword>
<evidence type="ECO:0000256" key="13">
    <source>
        <dbReference type="ARBA" id="ARBA00023136"/>
    </source>
</evidence>
<evidence type="ECO:0000313" key="18">
    <source>
        <dbReference type="EMBL" id="MFC0522034.1"/>
    </source>
</evidence>
<keyword evidence="4" id="KW-1003">Cell membrane</keyword>
<evidence type="ECO:0000256" key="15">
    <source>
        <dbReference type="SAM" id="Phobius"/>
    </source>
</evidence>
<evidence type="ECO:0000259" key="17">
    <source>
        <dbReference type="PROSITE" id="PS50885"/>
    </source>
</evidence>
<dbReference type="PROSITE" id="PS50885">
    <property type="entry name" value="HAMP"/>
    <property type="match status" value="1"/>
</dbReference>
<evidence type="ECO:0000256" key="2">
    <source>
        <dbReference type="ARBA" id="ARBA00004651"/>
    </source>
</evidence>
<keyword evidence="19" id="KW-1185">Reference proteome</keyword>
<evidence type="ECO:0000256" key="14">
    <source>
        <dbReference type="SAM" id="MobiDB-lite"/>
    </source>
</evidence>
<dbReference type="InterPro" id="IPR003660">
    <property type="entry name" value="HAMP_dom"/>
</dbReference>
<comment type="catalytic activity">
    <reaction evidence="1">
        <text>ATP + protein L-histidine = ADP + protein N-phospho-L-histidine.</text>
        <dbReference type="EC" id="2.7.13.3"/>
    </reaction>
</comment>
<dbReference type="GO" id="GO:0016301">
    <property type="term" value="F:kinase activity"/>
    <property type="evidence" value="ECO:0007669"/>
    <property type="project" value="UniProtKB-KW"/>
</dbReference>
<dbReference type="InterPro" id="IPR003661">
    <property type="entry name" value="HisK_dim/P_dom"/>
</dbReference>
<evidence type="ECO:0000256" key="5">
    <source>
        <dbReference type="ARBA" id="ARBA00022553"/>
    </source>
</evidence>
<dbReference type="Gene3D" id="1.10.287.130">
    <property type="match status" value="1"/>
</dbReference>
<dbReference type="SMART" id="SM00304">
    <property type="entry name" value="HAMP"/>
    <property type="match status" value="1"/>
</dbReference>
<dbReference type="InterPro" id="IPR036097">
    <property type="entry name" value="HisK_dim/P_sf"/>
</dbReference>
<evidence type="ECO:0000256" key="7">
    <source>
        <dbReference type="ARBA" id="ARBA00022692"/>
    </source>
</evidence>
<reference evidence="18 19" key="1">
    <citation type="submission" date="2024-09" db="EMBL/GenBank/DDBJ databases">
        <authorList>
            <person name="Sun Q."/>
            <person name="Mori K."/>
        </authorList>
    </citation>
    <scope>NUCLEOTIDE SEQUENCE [LARGE SCALE GENOMIC DNA]</scope>
    <source>
        <strain evidence="18 19">NCAIM B.02529</strain>
    </source>
</reference>
<keyword evidence="10" id="KW-0067">ATP-binding</keyword>
<dbReference type="InterPro" id="IPR004358">
    <property type="entry name" value="Sig_transdc_His_kin-like_C"/>
</dbReference>
<feature type="region of interest" description="Disordered" evidence="14">
    <location>
        <begin position="441"/>
        <end position="460"/>
    </location>
</feature>
<dbReference type="Pfam" id="PF00512">
    <property type="entry name" value="HisKA"/>
    <property type="match status" value="1"/>
</dbReference>
<evidence type="ECO:0000259" key="16">
    <source>
        <dbReference type="PROSITE" id="PS50109"/>
    </source>
</evidence>
<evidence type="ECO:0000256" key="4">
    <source>
        <dbReference type="ARBA" id="ARBA00022475"/>
    </source>
</evidence>
<dbReference type="SUPFAM" id="SSF55874">
    <property type="entry name" value="ATPase domain of HSP90 chaperone/DNA topoisomerase II/histidine kinase"/>
    <property type="match status" value="1"/>
</dbReference>
<feature type="domain" description="Histidine kinase" evidence="16">
    <location>
        <begin position="235"/>
        <end position="448"/>
    </location>
</feature>
<feature type="domain" description="HAMP" evidence="17">
    <location>
        <begin position="175"/>
        <end position="227"/>
    </location>
</feature>
<comment type="caution">
    <text evidence="18">The sequence shown here is derived from an EMBL/GenBank/DDBJ whole genome shotgun (WGS) entry which is preliminary data.</text>
</comment>
<keyword evidence="6" id="KW-0808">Transferase</keyword>
<evidence type="ECO:0000256" key="6">
    <source>
        <dbReference type="ARBA" id="ARBA00022679"/>
    </source>
</evidence>
<name>A0ABV6LI29_9BACI</name>
<accession>A0ABV6LI29</accession>
<dbReference type="SMART" id="SM00387">
    <property type="entry name" value="HATPase_c"/>
    <property type="match status" value="1"/>
</dbReference>
<dbReference type="Pfam" id="PF00672">
    <property type="entry name" value="HAMP"/>
    <property type="match status" value="1"/>
</dbReference>
<dbReference type="Proteomes" id="UP001589836">
    <property type="component" value="Unassembled WGS sequence"/>
</dbReference>
<evidence type="ECO:0000256" key="9">
    <source>
        <dbReference type="ARBA" id="ARBA00022777"/>
    </source>
</evidence>
<dbReference type="EMBL" id="JBHLTP010000001">
    <property type="protein sequence ID" value="MFC0522034.1"/>
    <property type="molecule type" value="Genomic_DNA"/>
</dbReference>
<dbReference type="PANTHER" id="PTHR45528">
    <property type="entry name" value="SENSOR HISTIDINE KINASE CPXA"/>
    <property type="match status" value="1"/>
</dbReference>
<dbReference type="PANTHER" id="PTHR45528:SF1">
    <property type="entry name" value="SENSOR HISTIDINE KINASE CPXA"/>
    <property type="match status" value="1"/>
</dbReference>
<feature type="transmembrane region" description="Helical" evidence="15">
    <location>
        <begin position="154"/>
        <end position="178"/>
    </location>
</feature>
<evidence type="ECO:0000256" key="12">
    <source>
        <dbReference type="ARBA" id="ARBA00023012"/>
    </source>
</evidence>
<keyword evidence="9 18" id="KW-0418">Kinase</keyword>
<keyword evidence="5" id="KW-0597">Phosphoprotein</keyword>
<evidence type="ECO:0000313" key="19">
    <source>
        <dbReference type="Proteomes" id="UP001589836"/>
    </source>
</evidence>
<keyword evidence="8" id="KW-0547">Nucleotide-binding</keyword>
<dbReference type="InterPro" id="IPR036890">
    <property type="entry name" value="HATPase_C_sf"/>
</dbReference>
<dbReference type="InterPro" id="IPR003594">
    <property type="entry name" value="HATPase_dom"/>
</dbReference>
<sequence>MAVIVLMLLLVEVMVYFGVKQYYYQGIASTFQHHAETSSAFLKKYQSEELREYHEYSDDIINGVQYDGAEVDLVSRSGSIVMSSTGVKKEQLAQVPDEVLNGESTYRVEQDQETKEDILVTYSPLLYNGQVLAILRYSSSLYQVTATIWSVMRLALIVGAIISVIVFIISLILANSIVTPIKEITRDSLYMGKNNFQSRLKEAYPFELGDLSRTLNYMADEIQKTDRMKNEFISSISHELRTPLTGIKGWIETINGAVDLSKAEMEQGMTILSAETNRLIHLVEDLLDFSRLQSHRIILHKQKLSLANLVKEVKEQMQTEALQKDIQTKVSVEGDTNILGDRSRLKQVLINMYDNAVKYSHPHSVIHLTVQGNPNDVTITIQDRGIGIKDEDLPYVLETFYQSNYNQGGSGLGLAISNEIVSLHDGTIALESEINKGTSITVTLPRSPSHKASNYNEETS</sequence>
<evidence type="ECO:0000256" key="11">
    <source>
        <dbReference type="ARBA" id="ARBA00022989"/>
    </source>
</evidence>
<dbReference type="PROSITE" id="PS50109">
    <property type="entry name" value="HIS_KIN"/>
    <property type="match status" value="1"/>
</dbReference>
<evidence type="ECO:0000256" key="8">
    <source>
        <dbReference type="ARBA" id="ARBA00022741"/>
    </source>
</evidence>
<protein>
    <recommendedName>
        <fullName evidence="3">histidine kinase</fullName>
        <ecNumber evidence="3">2.7.13.3</ecNumber>
    </recommendedName>
</protein>
<gene>
    <name evidence="18" type="ORF">ACFFGV_00325</name>
</gene>
<evidence type="ECO:0000256" key="10">
    <source>
        <dbReference type="ARBA" id="ARBA00022840"/>
    </source>
</evidence>